<evidence type="ECO:0008006" key="11">
    <source>
        <dbReference type="Google" id="ProtNLM"/>
    </source>
</evidence>
<dbReference type="eggNOG" id="ENOG502QWKI">
    <property type="taxonomic scope" value="Eukaryota"/>
</dbReference>
<organism evidence="9 10">
    <name type="scientific">Ciona savignyi</name>
    <name type="common">Pacific transparent sea squirt</name>
    <dbReference type="NCBI Taxonomy" id="51511"/>
    <lineage>
        <taxon>Eukaryota</taxon>
        <taxon>Metazoa</taxon>
        <taxon>Chordata</taxon>
        <taxon>Tunicata</taxon>
        <taxon>Ascidiacea</taxon>
        <taxon>Phlebobranchia</taxon>
        <taxon>Cionidae</taxon>
        <taxon>Ciona</taxon>
    </lineage>
</organism>
<dbReference type="GeneTree" id="ENSGT00510000048324"/>
<sequence length="424" mass="47764">MSSPLSLQDQADELLRINNKEEGLPPTNSEKEKSSLASKLLQDQAIDSLHGASGTTRPRVPTETGDDFVDAESYLHSPPSYAMQPSFDPMLGRGCTKGETSVNNVGSYAMGLPRSDFCGTLLRCLRFDTRRQLGLHLDPERSTVQNWQSLADLMGFSNLEIINFKEERYRTRQVLSEYEVRQPTATIGNLCLMLEQIGRQDVLTDMEPWFARDSTMAMSMPRGASSLSTSYHSWASSPPRNYPVQESLISSTKTEFQEYHEFPTSSAVPQKSTATADQEYARMVQMYNAVLLYDSADKDFVKDEFLPKIEKEAGLKLFVPERDLQGGDTAYQSLFDNMLKNCTKLVVILSNEFLRNKENQWRLNTGVSLDPASRGKKIIPVIYKKLTEPNVLGGINPCDRTRVLEDSWFWNNIIRSLGGIPPKD</sequence>
<evidence type="ECO:0000313" key="9">
    <source>
        <dbReference type="Ensembl" id="ENSCSAVP00000001906.1"/>
    </source>
</evidence>
<reference evidence="10" key="1">
    <citation type="submission" date="2003-08" db="EMBL/GenBank/DDBJ databases">
        <authorList>
            <person name="Birren B."/>
            <person name="Nusbaum C."/>
            <person name="Abebe A."/>
            <person name="Abouelleil A."/>
            <person name="Adekoya E."/>
            <person name="Ait-zahra M."/>
            <person name="Allen N."/>
            <person name="Allen T."/>
            <person name="An P."/>
            <person name="Anderson M."/>
            <person name="Anderson S."/>
            <person name="Arachchi H."/>
            <person name="Armbruster J."/>
            <person name="Bachantsang P."/>
            <person name="Baldwin J."/>
            <person name="Barry A."/>
            <person name="Bayul T."/>
            <person name="Blitshsteyn B."/>
            <person name="Bloom T."/>
            <person name="Blye J."/>
            <person name="Boguslavskiy L."/>
            <person name="Borowsky M."/>
            <person name="Boukhgalter B."/>
            <person name="Brunache A."/>
            <person name="Butler J."/>
            <person name="Calixte N."/>
            <person name="Calvo S."/>
            <person name="Camarata J."/>
            <person name="Campo K."/>
            <person name="Chang J."/>
            <person name="Cheshatsang Y."/>
            <person name="Citroen M."/>
            <person name="Collymore A."/>
            <person name="Considine T."/>
            <person name="Cook A."/>
            <person name="Cooke P."/>
            <person name="Corum B."/>
            <person name="Cuomo C."/>
            <person name="David R."/>
            <person name="Dawoe T."/>
            <person name="Degray S."/>
            <person name="Dodge S."/>
            <person name="Dooley K."/>
            <person name="Dorje P."/>
            <person name="Dorjee K."/>
            <person name="Dorris L."/>
            <person name="Duffey N."/>
            <person name="Dupes A."/>
            <person name="Elkins T."/>
            <person name="Engels R."/>
            <person name="Erickson J."/>
            <person name="Farina A."/>
            <person name="Faro S."/>
            <person name="Ferreira P."/>
            <person name="Fischer H."/>
            <person name="Fitzgerald M."/>
            <person name="Foley K."/>
            <person name="Gage D."/>
            <person name="Galagan J."/>
            <person name="Gearin G."/>
            <person name="Gnerre S."/>
            <person name="Gnirke A."/>
            <person name="Goyette A."/>
            <person name="Graham J."/>
            <person name="Grandbois E."/>
            <person name="Gyaltsen K."/>
            <person name="Hafez N."/>
            <person name="Hagopian D."/>
            <person name="Hagos B."/>
            <person name="Hall J."/>
            <person name="Hatcher B."/>
            <person name="Heller A."/>
            <person name="Higgins H."/>
            <person name="Honan T."/>
            <person name="Horn A."/>
            <person name="Houde N."/>
            <person name="Hughes L."/>
            <person name="Hulme W."/>
            <person name="Husby E."/>
            <person name="Iliev I."/>
            <person name="Jaffe D."/>
            <person name="Jones C."/>
            <person name="Kamal M."/>
            <person name="Kamat A."/>
            <person name="Kamvysselis M."/>
            <person name="Karlsson E."/>
            <person name="Kells C."/>
            <person name="Kieu A."/>
            <person name="Kisner P."/>
            <person name="Kodira C."/>
            <person name="Kulbokas E."/>
            <person name="Labutti K."/>
            <person name="Lama D."/>
            <person name="Landers T."/>
            <person name="Leger J."/>
            <person name="Levine S."/>
            <person name="Lewis D."/>
            <person name="Lewis T."/>
            <person name="Lindblad-toh K."/>
            <person name="Liu X."/>
            <person name="Lokyitsang T."/>
            <person name="Lokyitsang Y."/>
            <person name="Lucien O."/>
            <person name="Lui A."/>
            <person name="Ma L.J."/>
            <person name="Mabbitt R."/>
            <person name="Macdonald J."/>
            <person name="Maclean C."/>
            <person name="Major J."/>
            <person name="Manning J."/>
            <person name="Marabella R."/>
            <person name="Maru K."/>
            <person name="Matthews C."/>
            <person name="Mauceli E."/>
            <person name="Mccarthy M."/>
            <person name="Mcdonough S."/>
            <person name="Mcghee T."/>
            <person name="Meldrim J."/>
            <person name="Meneus L."/>
            <person name="Mesirov J."/>
            <person name="Mihalev A."/>
            <person name="Mihova T."/>
            <person name="Mikkelsen T."/>
            <person name="Mlenga V."/>
            <person name="Moru K."/>
            <person name="Mozes J."/>
            <person name="Mulrain L."/>
            <person name="Munson G."/>
            <person name="Naylor J."/>
            <person name="Newes C."/>
            <person name="Nguyen C."/>
            <person name="Nguyen N."/>
            <person name="Nguyen T."/>
            <person name="Nicol R."/>
            <person name="Nielsen C."/>
            <person name="Nizzari M."/>
            <person name="Norbu C."/>
            <person name="Norbu N."/>
            <person name="O'donnell P."/>
            <person name="Okoawo O."/>
            <person name="O'leary S."/>
            <person name="Omotosho B."/>
            <person name="O'neill K."/>
            <person name="Osman S."/>
            <person name="Parker S."/>
            <person name="Perrin D."/>
            <person name="Phunkhang P."/>
            <person name="Piqani B."/>
            <person name="Purcell S."/>
            <person name="Rachupka T."/>
            <person name="Ramasamy U."/>
            <person name="Rameau R."/>
            <person name="Ray V."/>
            <person name="Raymond C."/>
            <person name="Retta R."/>
            <person name="Richardson S."/>
            <person name="Rise C."/>
            <person name="Rodriguez J."/>
            <person name="Rogers J."/>
            <person name="Rogov P."/>
            <person name="Rutman M."/>
            <person name="Schupbach R."/>
            <person name="Seaman C."/>
            <person name="Settipalli S."/>
            <person name="Sharpe T."/>
            <person name="Sheridan J."/>
            <person name="Sherpa N."/>
            <person name="Shi J."/>
            <person name="Smirnov S."/>
            <person name="Smith C."/>
            <person name="Sougnez C."/>
            <person name="Spencer B."/>
            <person name="Stalker J."/>
            <person name="Stange-thomann N."/>
            <person name="Stavropoulos S."/>
            <person name="Stetson K."/>
            <person name="Stone C."/>
            <person name="Stone S."/>
            <person name="Stubbs M."/>
            <person name="Talamas J."/>
            <person name="Tchuinga P."/>
            <person name="Tenzing P."/>
            <person name="Tesfaye S."/>
            <person name="Theodore J."/>
            <person name="Thoulutsang Y."/>
            <person name="Topham K."/>
            <person name="Towey S."/>
            <person name="Tsamla T."/>
            <person name="Tsomo N."/>
            <person name="Vallee D."/>
            <person name="Vassiliev H."/>
            <person name="Venkataraman V."/>
            <person name="Vinson J."/>
            <person name="Vo A."/>
            <person name="Wade C."/>
            <person name="Wang S."/>
            <person name="Wangchuk T."/>
            <person name="Wangdi T."/>
            <person name="Whittaker C."/>
            <person name="Wilkinson J."/>
            <person name="Wu Y."/>
            <person name="Wyman D."/>
            <person name="Yadav S."/>
            <person name="Yang S."/>
            <person name="Yang X."/>
            <person name="Yeager S."/>
            <person name="Yee E."/>
            <person name="Young G."/>
            <person name="Zainoun J."/>
            <person name="Zembeck L."/>
            <person name="Zimmer A."/>
            <person name="Zody M."/>
            <person name="Lander E."/>
        </authorList>
    </citation>
    <scope>NUCLEOTIDE SEQUENCE [LARGE SCALE GENOMIC DNA]</scope>
</reference>
<dbReference type="InterPro" id="IPR035897">
    <property type="entry name" value="Toll_tir_struct_dom_sf"/>
</dbReference>
<reference evidence="9" key="2">
    <citation type="submission" date="2025-08" db="UniProtKB">
        <authorList>
            <consortium name="Ensembl"/>
        </authorList>
    </citation>
    <scope>IDENTIFICATION</scope>
</reference>
<dbReference type="GO" id="GO:0070976">
    <property type="term" value="F:TIR domain binding"/>
    <property type="evidence" value="ECO:0007669"/>
    <property type="project" value="InterPro"/>
</dbReference>
<dbReference type="OMA" id="FARDSTM"/>
<dbReference type="Pfam" id="PF13676">
    <property type="entry name" value="TIR_2"/>
    <property type="match status" value="1"/>
</dbReference>
<dbReference type="GO" id="GO:0045087">
    <property type="term" value="P:innate immune response"/>
    <property type="evidence" value="ECO:0007669"/>
    <property type="project" value="UniProtKB-KW"/>
</dbReference>
<dbReference type="SUPFAM" id="SSF47986">
    <property type="entry name" value="DEATH domain"/>
    <property type="match status" value="1"/>
</dbReference>
<dbReference type="CDD" id="cd08312">
    <property type="entry name" value="Death_MyD88"/>
    <property type="match status" value="1"/>
</dbReference>
<dbReference type="HOGENOM" id="CLU_647136_0_0_1"/>
<evidence type="ECO:0000259" key="8">
    <source>
        <dbReference type="PROSITE" id="PS50104"/>
    </source>
</evidence>
<keyword evidence="4" id="KW-0391">Immunity</keyword>
<dbReference type="AlphaFoldDB" id="H2Y9A8"/>
<dbReference type="InParanoid" id="H2Y9A8"/>
<dbReference type="Ensembl" id="ENSCSAVT00000001939.1">
    <property type="protein sequence ID" value="ENSCSAVP00000001906.1"/>
    <property type="gene ID" value="ENSCSAVG00000001111.1"/>
</dbReference>
<name>H2Y9A8_CIOSA</name>
<protein>
    <recommendedName>
        <fullName evidence="11">TIR domain-containing protein</fullName>
    </recommendedName>
</protein>
<feature type="compositionally biased region" description="Basic and acidic residues" evidence="6">
    <location>
        <begin position="13"/>
        <end position="34"/>
    </location>
</feature>
<keyword evidence="5" id="KW-0395">Inflammatory response</keyword>
<feature type="region of interest" description="Disordered" evidence="6">
    <location>
        <begin position="1"/>
        <end position="39"/>
    </location>
</feature>
<dbReference type="GO" id="GO:0005737">
    <property type="term" value="C:cytoplasm"/>
    <property type="evidence" value="ECO:0007669"/>
    <property type="project" value="UniProtKB-SubCell"/>
</dbReference>
<dbReference type="SUPFAM" id="SSF52200">
    <property type="entry name" value="Toll/Interleukin receptor TIR domain"/>
    <property type="match status" value="1"/>
</dbReference>
<dbReference type="PROSITE" id="PS50104">
    <property type="entry name" value="TIR"/>
    <property type="match status" value="1"/>
</dbReference>
<keyword evidence="2" id="KW-0963">Cytoplasm</keyword>
<dbReference type="Proteomes" id="UP000007875">
    <property type="component" value="Unassembled WGS sequence"/>
</dbReference>
<dbReference type="PANTHER" id="PTHR15079">
    <property type="entry name" value="MYD88"/>
    <property type="match status" value="1"/>
</dbReference>
<evidence type="ECO:0000256" key="1">
    <source>
        <dbReference type="ARBA" id="ARBA00004496"/>
    </source>
</evidence>
<evidence type="ECO:0000256" key="5">
    <source>
        <dbReference type="ARBA" id="ARBA00023198"/>
    </source>
</evidence>
<keyword evidence="10" id="KW-1185">Reference proteome</keyword>
<accession>H2Y9A8</accession>
<dbReference type="GO" id="GO:0002755">
    <property type="term" value="P:MyD88-dependent toll-like receptor signaling pathway"/>
    <property type="evidence" value="ECO:0007669"/>
    <property type="project" value="InterPro"/>
</dbReference>
<evidence type="ECO:0000256" key="6">
    <source>
        <dbReference type="SAM" id="MobiDB-lite"/>
    </source>
</evidence>
<evidence type="ECO:0000259" key="7">
    <source>
        <dbReference type="PROSITE" id="PS50017"/>
    </source>
</evidence>
<dbReference type="Pfam" id="PF00531">
    <property type="entry name" value="Death"/>
    <property type="match status" value="1"/>
</dbReference>
<dbReference type="InterPro" id="IPR034249">
    <property type="entry name" value="MyD88_Death"/>
</dbReference>
<dbReference type="Gene3D" id="3.40.50.10140">
    <property type="entry name" value="Toll/interleukin-1 receptor homology (TIR) domain"/>
    <property type="match status" value="1"/>
</dbReference>
<dbReference type="InterPro" id="IPR011029">
    <property type="entry name" value="DEATH-like_dom_sf"/>
</dbReference>
<dbReference type="STRING" id="51511.ENSCSAVP00000001906"/>
<keyword evidence="3" id="KW-0399">Innate immunity</keyword>
<feature type="domain" description="TIR" evidence="8">
    <location>
        <begin position="285"/>
        <end position="417"/>
    </location>
</feature>
<dbReference type="GO" id="GO:0043123">
    <property type="term" value="P:positive regulation of canonical NF-kappaB signal transduction"/>
    <property type="evidence" value="ECO:0007669"/>
    <property type="project" value="InterPro"/>
</dbReference>
<comment type="subcellular location">
    <subcellularLocation>
        <location evidence="1">Cytoplasm</location>
    </subcellularLocation>
</comment>
<feature type="domain" description="Death" evidence="7">
    <location>
        <begin position="146"/>
        <end position="210"/>
    </location>
</feature>
<dbReference type="InterPro" id="IPR000488">
    <property type="entry name" value="Death_dom"/>
</dbReference>
<proteinExistence type="predicted"/>
<evidence type="ECO:0000313" key="10">
    <source>
        <dbReference type="Proteomes" id="UP000007875"/>
    </source>
</evidence>
<evidence type="ECO:0000256" key="3">
    <source>
        <dbReference type="ARBA" id="ARBA00022588"/>
    </source>
</evidence>
<dbReference type="InterPro" id="IPR000157">
    <property type="entry name" value="TIR_dom"/>
</dbReference>
<evidence type="ECO:0000256" key="2">
    <source>
        <dbReference type="ARBA" id="ARBA00022490"/>
    </source>
</evidence>
<evidence type="ECO:0000256" key="4">
    <source>
        <dbReference type="ARBA" id="ARBA00022859"/>
    </source>
</evidence>
<reference evidence="9" key="3">
    <citation type="submission" date="2025-09" db="UniProtKB">
        <authorList>
            <consortium name="Ensembl"/>
        </authorList>
    </citation>
    <scope>IDENTIFICATION</scope>
</reference>
<dbReference type="PROSITE" id="PS50017">
    <property type="entry name" value="DEATH_DOMAIN"/>
    <property type="match status" value="1"/>
</dbReference>
<dbReference type="PANTHER" id="PTHR15079:SF3">
    <property type="entry name" value="MYELOID DIFFERENTIATION PRIMARY RESPONSE PROTEIN MYD88"/>
    <property type="match status" value="1"/>
</dbReference>
<dbReference type="InterPro" id="IPR017281">
    <property type="entry name" value="Myelin_different_resp_MyD88"/>
</dbReference>
<dbReference type="Gene3D" id="1.10.533.10">
    <property type="entry name" value="Death Domain, Fas"/>
    <property type="match status" value="1"/>
</dbReference>